<proteinExistence type="predicted"/>
<dbReference type="PANTHER" id="PTHR45739">
    <property type="entry name" value="MATRIX PROTEIN, PUTATIVE-RELATED"/>
    <property type="match status" value="1"/>
</dbReference>
<keyword evidence="2" id="KW-0677">Repeat</keyword>
<keyword evidence="7" id="KW-1185">Reference proteome</keyword>
<dbReference type="PANTHER" id="PTHR45739:SF12">
    <property type="entry name" value="CHONDROITIN SULFATE PROTEOGLYCAN 4-LIKE ISOFORM X2"/>
    <property type="match status" value="1"/>
</dbReference>
<feature type="compositionally biased region" description="Gly residues" evidence="4">
    <location>
        <begin position="364"/>
        <end position="375"/>
    </location>
</feature>
<protein>
    <submittedName>
        <fullName evidence="6">VCBS repeat-containing protein</fullName>
    </submittedName>
</protein>
<keyword evidence="1" id="KW-0732">Signal</keyword>
<dbReference type="Proteomes" id="UP000319949">
    <property type="component" value="Unassembled WGS sequence"/>
</dbReference>
<feature type="domain" description="RapA2 cadherin-like" evidence="5">
    <location>
        <begin position="1006"/>
        <end position="1087"/>
    </location>
</feature>
<dbReference type="InterPro" id="IPR040853">
    <property type="entry name" value="RapA2_cadherin-like"/>
</dbReference>
<dbReference type="Gene3D" id="2.60.40.10">
    <property type="entry name" value="Immunoglobulins"/>
    <property type="match status" value="10"/>
</dbReference>
<dbReference type="InterPro" id="IPR039005">
    <property type="entry name" value="CSPG_rpt"/>
</dbReference>
<evidence type="ECO:0000256" key="2">
    <source>
        <dbReference type="ARBA" id="ARBA00022737"/>
    </source>
</evidence>
<feature type="compositionally biased region" description="Gly residues" evidence="4">
    <location>
        <begin position="2181"/>
        <end position="2193"/>
    </location>
</feature>
<feature type="domain" description="RapA2 cadherin-like" evidence="5">
    <location>
        <begin position="912"/>
        <end position="980"/>
    </location>
</feature>
<dbReference type="NCBIfam" id="TIGR01965">
    <property type="entry name" value="VCBS_repeat"/>
    <property type="match status" value="9"/>
</dbReference>
<accession>A0A560E2C4</accession>
<keyword evidence="3" id="KW-0325">Glycoprotein</keyword>
<dbReference type="SMART" id="SM00710">
    <property type="entry name" value="PbH1"/>
    <property type="match status" value="10"/>
</dbReference>
<evidence type="ECO:0000313" key="7">
    <source>
        <dbReference type="Proteomes" id="UP000319949"/>
    </source>
</evidence>
<gene>
    <name evidence="6" type="ORF">FBZ96_1025</name>
</gene>
<sequence length="5756" mass="556062">MLHVGSDRHFSLSISQELSIEGGPETSVAVQDTHLLLSADFKRAGDDLRLIGVDGKIHVVPGYFKSENLHALRSPDGATLSSEIVAALAGPAAPGRYAAKDAPSPAMQVIGHAVRVEGQVTVLRNGVVVALNNGDVLLKGDVVQTDSAGVAGLVFNDGSAFQIGHGSRLVLSEFKFDLHGSANLEVFDLIQGSLSFASGKIAKSGDMRIGTPIGSAKITGSAGGGEISPDDGSVTLSIFQQNDGLHQATAYDKNGNAIATISSEGGKLELKPTGPAQIAASEQAKTDADRAGELDALNHLLQIKNLADRNSSNTPGGGGPHGSSSPPGSYSAGSNEPSFQPNGASGANPSTNTGPDVAPHPPDGGTGGVGPGGASIPGPPVNDAPSLVLNTGSALVAPEQTPVAVAPALTLSDPDSNTLLRATIQITGNYQPSEDVLSFANTALIEGRFDAATGTLTLTARTGQQPTVADFAAALRAVFYTDTSDNPSPLTRTLTLTVQDPDGTDHGGHDTTVVTRELTVVAVNDAPVIGAAQTTGAVQEDTALDPHGLLHANGTIAFTDVDLADAHVVSVGFVSSTRAGGLALGTMSAHVTADTVNGLGGQAAWQYLVDNADVQFLRAGQTVTETYAVTVSDGHGGLASRNVTITITGQEDAPVLAGASATTPEAGDAAAQHITLTGTLPVTDADIGDTLTASIINSPVVSLDGHAFVLPAGAASLTSNALSFHAGTSNGGTAGIGWTYDASAANLDFLREGQSLVLTYTVEVSDGLLTSGQQTLTITIVGANDVPVVTGGTATTSEDADAHAQVISLTGSISVVDLDVGDTLTASTVGGPVVKLDGQAFSLPAGALALIDNAAFAIDTSGHLSTGAATTFGWIYQPAAADLDFLKQGQTLTLTYAVVVNDGTATSTTQYVTITINGTNDAPLAIAHSYTTDEDHALVVPGTGVLAGATDLDGDALHAILVNGPAHGALTLNADGSFTYAPVGDYNGSDSFTYKVNDGLADSNVATVNITVQAVNDPAVVSGTSAGAVTEAGGVNNAVAGMPSASGTLTDTDVDNPANTFTAVGTATVSDHGYGTFTMTSGGVWTYNLDNSNSAVQALNAGGTLTDTFTVTTVDGTAQLVTITIDGANDAAVLSADTIGLTETDSVLSTGGTLTIHDVDNPETFVAQAGTVGHYGTFTIAQNGAWTYVASSAHDEFVAGQTYTDTFSVVSSDGTASSVTVNILGSNDAASISGTSTGSVTEAGGLNNAVAGTPSASGTLTDTDVDNPANTFAAVTTQTASLGGFGTYTVTSAGVWTYTLDNSNGAVQGLNAGGTLTDTFTVTTADGTPQVVTITINGTDDAAVISAVTRNLAETNAPLSTGGTLTIQDPDSPQSFVAQAGTAGQYGTFTLAVDGTWSYVASSAHDEFVGGQTYTDIFSVASADGTTSSVTINILGTDDPATMSGTTTGSVIEAGGVANAVPGTPTATGSLTLFDPDTSSVTFVAVAAQTASTGGYGTYTVSAAGVWRYTLDNSNSAVQALAAGATMTDTFSVRGSDGSAQVITITITGANDAPVLSGDNAAALLQGLATTITTADLSVSDVDNSASQLTFNVSSTQRGYVALSSAPGVAITSFTQAELAAGQVIFVSDGTLNPAASFTVSATDGSVTSVPVLVNVAVTNDFVLPGNINLGAVSETINSLSQSGGTLSGTGTLIDANGATFTGGTESGSGTTIVNGLATFFDANNETFTLDGRTLELHGSGQTGAFSGDTLHLNNGAAFKIDAGVTFTDATTGGSAFNIASSAGSGTLNVAGNYDKTGSGTTIVSTAVNNSGVIDAKAGTLDLAGNVTNTGTLQADGGGKLLVAGNVTGTGAVTVGNGGTVEFGAGVASGQTITFNGGLATLKIDVPASFAGTIAGFSAATDAIDLVGINYSSGQFSQSFNSSTGVLHVTDGTHSVDLHFSGPTYGFAFSADGSGGTVIKPSNVYTVHNAAELNATLLAISVGGGAAAANTNYSIEFAGNISIASLGANLTAINLASGSHLVINGAGYSLDGGNAYRGLFVFGGNVSINNLNIAHTLAQGGAGGVEGGGGGAGLGGGLFVAAGAAVAIDAVTFTGDAAKGGAGGYFGGGSSSGLGGGGGGMGTAGSSAFASGSYSAGGGTFIYIKGAPGGTLGVNVPGHASYSQAAAGGIPSGGSSLSPGADGGFGGGGGGGASANQNTTNVRTFSVGGDGGFGGGGGAAGSYGFGAGTTGGAGGFGGGGGRSTAGAGGAGGFGGGAGGSRDQLGFAGGGGGLGAGGAVFVQEGGSLTIAGSSVSGNSATGGLGSRGGGDGQALGSGIFIQGNQSITFAPSAGEDAVIADTIADQGGNGGSGHVDIGGAGTVHFAGANSYVGGTSIASGSTLEVEAGGSAGTGAIIDNGTLRFEAPGTIVNAITDNGAVTLDHDGTFEFQAAVTGTGTFNFAQGHIITAVFDTGVPAVTLKGFDVGDTIDLRSVVATSFTIDANNVMTLKNVSGTAVATLHFDPAQHFDLNLALVADGNGGTNIRLAQTSFTVSTAAELNAALTAMSSGGNAYGANLNYVIHFAGNISLASLSSDLAAINLAGGSKLTVDGAGFTLDGANTHRGFFEYAGTVTFKDMTIAHTLAQGGAGAIGGGGGGAGLGGGLFVAAGATATIANVTFLYNAARGGNGGGVNPAGRIYQGGGGGGGMGTDGAVGSTTGVQHFYSIGSHVGYTGWGYAGGAGGGLGLSNLPGGGGAGATSYRGSSPASGTFGGGGGGGNAYLASRKAGTIGAQGGFGGGGGAGGGFNTNTNSYGNGENAAGGNGGFGGGGGGGGLRGWFGIGGFGAGNGGVSFAYRAGGYYQSKIGNVGGGGLGAGGGIFVQEGGTLILESGSLSGGSVAGGAAGAIQAAHQLYSMPGAGQGLGSGIFLQGNQSIVLAPTLGNAITIADAIADQGGNGGSISIEIKGPGTVEFDGANSYVGGTTIDAGAKLTLGGQGTLGSGAVVDNGDLVIAHSGTFGNALTGSGDLGFAGPAITVTFTTSVSLGGSLDLGDGDTFANFNGGLSGLQSINFGAGMQTLSVTGAMPSAVVHGFGVGDTIDFATINATGIGSFVNNVLTLTGPGGVPVATVHFDPAEQNIAPHGFLLVSDGTGGTELKLNEVPVYHVSSTAQLVRAINEISVGGVFSSANQNYEIDIVGSFTLDGALPDINLALGDTLTIHGLGHEISGASTYSGFVLESGDVTIDHLTAADFVRHGGDGSSAGSTSSGGGGGGLGAGGALFVGAGSSATLTDVAFTDNHVFGGNGGVGGTAITYGGPRAGGTSGPGQLGFGYGGAGGSSLHDGSVGSFGGGGGGGGLRAGGNTGPGGGASGGYGGGTGGAGGFSVAAGGGGGGGAGLGGAVFVAPGGELDINDWTFSNNGATGGAGGGSISFGGAANGAAGQGIGNDLFNYGGTVGLTSSAGQTLTVDQFVGGTQSTFNIQGAGAVVLAQGIGTNVLNITGAGDVTVLTRITASAINVSGSGDVLLRGAFYGSEVFTHTGSGTLTVEPIYNVSTTDQLVATIQTVNSNPVSNLSVEYVINLDGDIPLVAGLAKLTLVAGDTITVNTAGHTLDGAVNGAGGGFSFVAGVSGGNALLVGNAIPTFDVASVAELTTAFNAINVGGFFSSPNINYVINLEGDTALGSLSAGMLNFAAGDTLTINTNGHTLNGAVNGNGPAFTFATGASMGTPAFTGHPIATFTVGTMAEFNAALAAINPGGFYYGTNIDYEIDLTADLKLTSNMAALFLAAGDTLTIKGGGHTIDGSVNGTATYSGFDLESGNLVLSQLTIEGTLAHGHDGGSVAHAYAGAGGGGAGLGGGLFIGAGASATLDGVAFTGNSAIGGAGGNGGAAGGYNGYVGGGGPGSPVSGFGIGGAGGWGRQPAFYAHSRSNGLAGSFGGGGGGGASVYRVITRSPPFFGGDLYAGLGGSGGYGAGSGGGGGVRVASGGGGGGAGLGGGVFVASGGSLTIQSGSIGGNTAVGGLGGASTTAAGGNGQGIGSGLFAASQNVTLAPLLGNTLTISDTIAGGGVGVIHVAGAGNVTLSGAITGTTIDISNTGTVSLTAGDLVNDSFSLSGSAHYTLANKITGGGTISASGTSVLTITGMNLLTGGMVLSGNGTIDLTSVNSIGSGIITFVPNSGATLILEAGVTLPNQINGFNPGDTIKLVGFAANTTATMGAGNVLTVSDGVHSVDLHLNPGVDFSLFQFDVTAYSGGVMLTDRVPFGITGVVGQPVYGSGVELRGTAAPGTTVTIIANGGTTVLGTGIVDANGNFDLITSPLADGFYTFQAVSQTGSSSQLSAGFAVTVLPSAPVITTQIGHPLNGDTVELKGTALPNQIIKLYLDGSSTVFATGVADANGNFDIVTPALTDGVHTIRATETDSLGLVSPLSAGFTVNVNPTAPTITALVNNPFNGGPIEVKGTGEPNHTIQIFADGGTTVIGTGTTNASGQFDIVTSAGLSNGVHTLTAVVVTSNLPSTASNSLSITVVPSAPAITTLVGQPDNDGTIEVKGTGQPNQTVTLYADGGTTPVGTGVIDATGHFDITTTVTFADGVHRLTATATDAANLVSPVSSQFTVNVIPDTPVISAVLPVSGTSQRIEVQGTGEVGETIKLFADGSTTVLATGVVDATGHFDIFANILGGAHIIRATETNAANLVSLISSGVSVNVTPNAPAITALVGQPINGTTVTVKGTAQHIGGTITLYADGGTTAVGTGTVAANGTFSITTTVTFADAIHTFTATETDDGIASGLSPAFTVNVNPIAPTITAQIGTTVEGGALEFVGTGEVGNIVTITLGGVTIGSGIVDATGHFDITTISGLNPGAQAVSVTETNADHLTSTASGFVATVAPVAPVITSVVSVDDPGGRVEAFGTGKAGDIITLYADGGTTAIGSGTVDQTGHFAIYSTNGVALGAGAHTITAAQTLVNGAGSATSAASTASNVNVATTATSFTITTAAELAADIAAIDLTGAYSHVNTHYTFNIVGDLVLSTQLAAFNLASGDTLTIHGNGHTLDAHGLPGLFVYSGTIDIDNLSIINAVAKGGDSTSGGGGGAGLGGGLFIASGGAVTLDNVSFAHDRAVGGNGSYFNGYSGSGGGGMGGAGNVNGGGGIGIAASGGSYFGYVPGRGIVIGAAAGGGAGGTDGGGGVTGTSPWGSGRYGYVGGAGGGIGGGAGSATSGGAGGFGGGGGGGVVSPADLTGGAGGAGGFGGGGGAGLRGAGGAGGFGGGGGAGYWGYANGAGGFGGGQGNYQSGGGGLGAGGAIFVQEGGSLTFGGSGGTHDNSVAGGSGSNAGHNSGSGLGSGIFLQGNQTITFAPDATHIITISDAIADMTGSHDASGQTGAGHLVLDGEGTLVLGTANTFTGGITIENGTLDLTASGAAGSGAIDFSAAGHAALEFSAANAPVNAIAHFGTRDQIIVDGFHATSETFINGVLVLSGAGGSVSLTVSGDDIASLSDFHFAYDSAANTTTITAGPDRSGNDVIHYGVGAQSLTGGTGDDVFFFRGSDLAAGVTDKITDLSWATGSSEHDRIHLEGVDPNAVSVSTVNGGHDTDIAISVAGGTAHILVQGVGSGPLQIEFQNTTPTDDAHLNTLLTPSTVNETVASFYFGANPPFAKSLVSYGADGAVIAQDVTNNDGSHLVTVQGDNAALTASGANDTFVFQFNAQTAATATIGNFDVAHDVLQLSHSVYADAAAVLAAIAADPHNAGNPADTTIALDALHSITLTAVSPNLLQQRDFLVV</sequence>
<comment type="caution">
    <text evidence="6">The sequence shown here is derived from an EMBL/GenBank/DDBJ whole genome shotgun (WGS) entry which is preliminary data.</text>
</comment>
<evidence type="ECO:0000259" key="5">
    <source>
        <dbReference type="Pfam" id="PF17803"/>
    </source>
</evidence>
<evidence type="ECO:0000256" key="4">
    <source>
        <dbReference type="SAM" id="MobiDB-lite"/>
    </source>
</evidence>
<name>A0A560E2C4_9BRAD</name>
<dbReference type="EMBL" id="VITK01000002">
    <property type="protein sequence ID" value="TWB03534.1"/>
    <property type="molecule type" value="Genomic_DNA"/>
</dbReference>
<dbReference type="InterPro" id="IPR013783">
    <property type="entry name" value="Ig-like_fold"/>
</dbReference>
<feature type="region of interest" description="Disordered" evidence="4">
    <location>
        <begin position="266"/>
        <end position="287"/>
    </location>
</feature>
<feature type="domain" description="RapA2 cadherin-like" evidence="5">
    <location>
        <begin position="1121"/>
        <end position="1188"/>
    </location>
</feature>
<feature type="compositionally biased region" description="Low complexity" evidence="4">
    <location>
        <begin position="2167"/>
        <end position="2180"/>
    </location>
</feature>
<evidence type="ECO:0000256" key="1">
    <source>
        <dbReference type="ARBA" id="ARBA00022729"/>
    </source>
</evidence>
<dbReference type="GO" id="GO:0009653">
    <property type="term" value="P:anatomical structure morphogenesis"/>
    <property type="evidence" value="ECO:0007669"/>
    <property type="project" value="TreeGrafter"/>
</dbReference>
<dbReference type="Pfam" id="PF16184">
    <property type="entry name" value="Cadherin_3"/>
    <property type="match status" value="1"/>
</dbReference>
<organism evidence="6 7">
    <name type="scientific">Bradyrhizobium stylosanthis</name>
    <dbReference type="NCBI Taxonomy" id="1803665"/>
    <lineage>
        <taxon>Bacteria</taxon>
        <taxon>Pseudomonadati</taxon>
        <taxon>Pseudomonadota</taxon>
        <taxon>Alphaproteobacteria</taxon>
        <taxon>Hyphomicrobiales</taxon>
        <taxon>Nitrobacteraceae</taxon>
        <taxon>Bradyrhizobium</taxon>
    </lineage>
</organism>
<dbReference type="InterPro" id="IPR006626">
    <property type="entry name" value="PbH1"/>
</dbReference>
<feature type="region of interest" description="Disordered" evidence="4">
    <location>
        <begin position="308"/>
        <end position="385"/>
    </location>
</feature>
<dbReference type="InterPro" id="IPR051561">
    <property type="entry name" value="FRAS1_ECM"/>
</dbReference>
<dbReference type="PROSITE" id="PS51854">
    <property type="entry name" value="CSPG"/>
    <property type="match status" value="1"/>
</dbReference>
<feature type="domain" description="RapA2 cadherin-like" evidence="5">
    <location>
        <begin position="1331"/>
        <end position="1399"/>
    </location>
</feature>
<evidence type="ECO:0000256" key="3">
    <source>
        <dbReference type="ARBA" id="ARBA00023180"/>
    </source>
</evidence>
<feature type="region of interest" description="Disordered" evidence="4">
    <location>
        <begin position="2167"/>
        <end position="2202"/>
    </location>
</feature>
<dbReference type="STRING" id="1803665.GCA_001641335_02514"/>
<dbReference type="Pfam" id="PF17803">
    <property type="entry name" value="Cadherin_4"/>
    <property type="match status" value="4"/>
</dbReference>
<evidence type="ECO:0000313" key="6">
    <source>
        <dbReference type="EMBL" id="TWB03534.1"/>
    </source>
</evidence>
<feature type="compositionally biased region" description="Polar residues" evidence="4">
    <location>
        <begin position="335"/>
        <end position="354"/>
    </location>
</feature>
<feature type="compositionally biased region" description="Low complexity" evidence="4">
    <location>
        <begin position="322"/>
        <end position="334"/>
    </location>
</feature>
<reference evidence="6 7" key="1">
    <citation type="submission" date="2019-06" db="EMBL/GenBank/DDBJ databases">
        <title>Genomic Encyclopedia of Type Strains, Phase IV (KMG-V): Genome sequencing to study the core and pangenomes of soil and plant-associated prokaryotes.</title>
        <authorList>
            <person name="Whitman W."/>
        </authorList>
    </citation>
    <scope>NUCLEOTIDE SEQUENCE [LARGE SCALE GENOMIC DNA]</scope>
    <source>
        <strain evidence="6 7">BR 510</strain>
    </source>
</reference>
<dbReference type="InterPro" id="IPR010221">
    <property type="entry name" value="VCBS_dom"/>
</dbReference>